<gene>
    <name evidence="1" type="ORF">OCBIM_22001628mg</name>
</gene>
<name>A0A0L8HZ80_OCTBM</name>
<dbReference type="AlphaFoldDB" id="A0A0L8HZ80"/>
<sequence>MYIMSIDKLFSCLTFLFHSFLMVLSVNKFIAGSRTCKKLLSLIEKETMTSRLSSDQ</sequence>
<organism evidence="1">
    <name type="scientific">Octopus bimaculoides</name>
    <name type="common">California two-spotted octopus</name>
    <dbReference type="NCBI Taxonomy" id="37653"/>
    <lineage>
        <taxon>Eukaryota</taxon>
        <taxon>Metazoa</taxon>
        <taxon>Spiralia</taxon>
        <taxon>Lophotrochozoa</taxon>
        <taxon>Mollusca</taxon>
        <taxon>Cephalopoda</taxon>
        <taxon>Coleoidea</taxon>
        <taxon>Octopodiformes</taxon>
        <taxon>Octopoda</taxon>
        <taxon>Incirrata</taxon>
        <taxon>Octopodidae</taxon>
        <taxon>Octopus</taxon>
    </lineage>
</organism>
<proteinExistence type="predicted"/>
<protein>
    <submittedName>
        <fullName evidence="1">Uncharacterized protein</fullName>
    </submittedName>
</protein>
<evidence type="ECO:0000313" key="1">
    <source>
        <dbReference type="EMBL" id="KOF94484.1"/>
    </source>
</evidence>
<reference evidence="1" key="1">
    <citation type="submission" date="2015-07" db="EMBL/GenBank/DDBJ databases">
        <title>MeaNS - Measles Nucleotide Surveillance Program.</title>
        <authorList>
            <person name="Tran T."/>
            <person name="Druce J."/>
        </authorList>
    </citation>
    <scope>NUCLEOTIDE SEQUENCE</scope>
    <source>
        <strain evidence="1">UCB-OBI-ISO-001</strain>
        <tissue evidence="1">Gonad</tissue>
    </source>
</reference>
<dbReference type="EMBL" id="KQ416950">
    <property type="protein sequence ID" value="KOF94484.1"/>
    <property type="molecule type" value="Genomic_DNA"/>
</dbReference>
<accession>A0A0L8HZ80</accession>